<dbReference type="Proteomes" id="UP001209878">
    <property type="component" value="Unassembled WGS sequence"/>
</dbReference>
<feature type="region of interest" description="Disordered" evidence="2">
    <location>
        <begin position="164"/>
        <end position="193"/>
    </location>
</feature>
<feature type="region of interest" description="Disordered" evidence="2">
    <location>
        <begin position="343"/>
        <end position="376"/>
    </location>
</feature>
<sequence>MDREDFLLCCDVEVFNEEIEKLEIEDLVQLIEVLQREMTSEQEYFNELSAQLATIDSPESEDGQALSEKMIESQTRLTDLVSRNMKCFMLQTTSQGEGDIAGVIDAEEDEAMLPAEGEPDECNVAVPEDVETEPIERWNGSHNWRPEGEGVGVLTDILEEGHTPLDQHSRDEHHPSPVSFPWQPSSTHAHRSEELHSGRFAIRASHEVDDVGRLNANIEEYESVVRSGSMAHTEPTHNAPERNNAELAHSTQLGTCVFESQNVASQNHVSERVVMNHLGPEMRSDSSTEEYYQAAITNGYHSNHKDGGEVDGVDTRVSFTDLRSRFETEKSCDRVVKRRFSATKVNHSHSTESTSSLKFQNNNESGREDDECTEPVADSVNVSKSRYVAKISVNNSDTCEGEPATSVVGQESECLVEDTRHVTLRSAPATNSHIAEGEWGATELRQGVDSHTHDTGVSVDSCTYDTGVSVDSHTDNIGMSVDSRRNDISVSLDSYTDDTGVSEDSRTDVKVSTAKVVLSVSSVSQDDDTDDRLPGESVSTAMADDRSEEIRERVGPSELSHSEGEGVYEEEGSVEEDELQEGNVLIMGQDRLD</sequence>
<feature type="coiled-coil region" evidence="1">
    <location>
        <begin position="17"/>
        <end position="51"/>
    </location>
</feature>
<feature type="region of interest" description="Disordered" evidence="2">
    <location>
        <begin position="522"/>
        <end position="593"/>
    </location>
</feature>
<evidence type="ECO:0000256" key="2">
    <source>
        <dbReference type="SAM" id="MobiDB-lite"/>
    </source>
</evidence>
<accession>A0AAD9UHY5</accession>
<organism evidence="3 4">
    <name type="scientific">Ridgeia piscesae</name>
    <name type="common">Tubeworm</name>
    <dbReference type="NCBI Taxonomy" id="27915"/>
    <lineage>
        <taxon>Eukaryota</taxon>
        <taxon>Metazoa</taxon>
        <taxon>Spiralia</taxon>
        <taxon>Lophotrochozoa</taxon>
        <taxon>Annelida</taxon>
        <taxon>Polychaeta</taxon>
        <taxon>Sedentaria</taxon>
        <taxon>Canalipalpata</taxon>
        <taxon>Sabellida</taxon>
        <taxon>Siboglinidae</taxon>
        <taxon>Ridgeia</taxon>
    </lineage>
</organism>
<evidence type="ECO:0000313" key="3">
    <source>
        <dbReference type="EMBL" id="KAK2190223.1"/>
    </source>
</evidence>
<proteinExistence type="predicted"/>
<evidence type="ECO:0000256" key="1">
    <source>
        <dbReference type="SAM" id="Coils"/>
    </source>
</evidence>
<feature type="compositionally biased region" description="Acidic residues" evidence="2">
    <location>
        <begin position="566"/>
        <end position="580"/>
    </location>
</feature>
<dbReference type="EMBL" id="JAODUO010000086">
    <property type="protein sequence ID" value="KAK2190223.1"/>
    <property type="molecule type" value="Genomic_DNA"/>
</dbReference>
<name>A0AAD9UHY5_RIDPI</name>
<feature type="compositionally biased region" description="Basic and acidic residues" evidence="2">
    <location>
        <begin position="164"/>
        <end position="175"/>
    </location>
</feature>
<reference evidence="3" key="1">
    <citation type="journal article" date="2023" name="Mol. Biol. Evol.">
        <title>Third-Generation Sequencing Reveals the Adaptive Role of the Epigenome in Three Deep-Sea Polychaetes.</title>
        <authorList>
            <person name="Perez M."/>
            <person name="Aroh O."/>
            <person name="Sun Y."/>
            <person name="Lan Y."/>
            <person name="Juniper S.K."/>
            <person name="Young C.R."/>
            <person name="Angers B."/>
            <person name="Qian P.Y."/>
        </authorList>
    </citation>
    <scope>NUCLEOTIDE SEQUENCE</scope>
    <source>
        <tissue evidence="3">Vestimentum</tissue>
    </source>
</reference>
<feature type="compositionally biased region" description="Basic and acidic residues" evidence="2">
    <location>
        <begin position="543"/>
        <end position="564"/>
    </location>
</feature>
<evidence type="ECO:0000313" key="4">
    <source>
        <dbReference type="Proteomes" id="UP001209878"/>
    </source>
</evidence>
<protein>
    <submittedName>
        <fullName evidence="3">Uncharacterized protein</fullName>
    </submittedName>
</protein>
<keyword evidence="4" id="KW-1185">Reference proteome</keyword>
<feature type="compositionally biased region" description="Polar residues" evidence="2">
    <location>
        <begin position="351"/>
        <end position="364"/>
    </location>
</feature>
<comment type="caution">
    <text evidence="3">The sequence shown here is derived from an EMBL/GenBank/DDBJ whole genome shotgun (WGS) entry which is preliminary data.</text>
</comment>
<dbReference type="AlphaFoldDB" id="A0AAD9UHY5"/>
<gene>
    <name evidence="3" type="ORF">NP493_87g13030</name>
</gene>
<keyword evidence="1" id="KW-0175">Coiled coil</keyword>